<dbReference type="InterPro" id="IPR027417">
    <property type="entry name" value="P-loop_NTPase"/>
</dbReference>
<evidence type="ECO:0000313" key="2">
    <source>
        <dbReference type="Proteomes" id="UP000002727"/>
    </source>
</evidence>
<dbReference type="GeneID" id="7017362"/>
<dbReference type="AlphaFoldDB" id="B6YUJ8"/>
<dbReference type="HOGENOM" id="CLU_096716_0_0_2"/>
<proteinExistence type="predicted"/>
<dbReference type="eggNOG" id="arCOG03808">
    <property type="taxonomic scope" value="Archaea"/>
</dbReference>
<name>B6YUJ8_THEON</name>
<dbReference type="Gene3D" id="3.40.50.300">
    <property type="entry name" value="P-loop containing nucleotide triphosphate hydrolases"/>
    <property type="match status" value="1"/>
</dbReference>
<reference evidence="1 2" key="1">
    <citation type="journal article" date="2008" name="J. Bacteriol.">
        <title>The complete genome sequence of Thermococcus onnurineus NA1 reveals a mixed heterotrophic and carboxydotrophic metabolism.</title>
        <authorList>
            <person name="Lee H.S."/>
            <person name="Kang S.G."/>
            <person name="Bae S.S."/>
            <person name="Lim J.K."/>
            <person name="Cho Y."/>
            <person name="Kim Y.J."/>
            <person name="Jeon J.H."/>
            <person name="Cha S.S."/>
            <person name="Kwon K.K."/>
            <person name="Kim H.T."/>
            <person name="Park C.J."/>
            <person name="Lee H.W."/>
            <person name="Kim S.I."/>
            <person name="Chun J."/>
            <person name="Colwell R.R."/>
            <person name="Kim S.J."/>
            <person name="Lee J.H."/>
        </authorList>
    </citation>
    <scope>NUCLEOTIDE SEQUENCE [LARGE SCALE GENOMIC DNA]</scope>
    <source>
        <strain evidence="1 2">NA1</strain>
    </source>
</reference>
<dbReference type="PATRIC" id="fig|523850.10.peg.1706"/>
<dbReference type="EMBL" id="CP000855">
    <property type="protein sequence ID" value="ACJ17183.1"/>
    <property type="molecule type" value="Genomic_DNA"/>
</dbReference>
<dbReference type="RefSeq" id="WP_012572655.1">
    <property type="nucleotide sequence ID" value="NC_011529.1"/>
</dbReference>
<organism evidence="1 2">
    <name type="scientific">Thermococcus onnurineus (strain NA1)</name>
    <dbReference type="NCBI Taxonomy" id="523850"/>
    <lineage>
        <taxon>Archaea</taxon>
        <taxon>Methanobacteriati</taxon>
        <taxon>Methanobacteriota</taxon>
        <taxon>Thermococci</taxon>
        <taxon>Thermococcales</taxon>
        <taxon>Thermococcaceae</taxon>
        <taxon>Thermococcus</taxon>
    </lineage>
</organism>
<gene>
    <name evidence="1" type="ordered locus">TON_1693</name>
</gene>
<keyword evidence="2" id="KW-1185">Reference proteome</keyword>
<accession>B6YUJ8</accession>
<evidence type="ECO:0000313" key="1">
    <source>
        <dbReference type="EMBL" id="ACJ17183.1"/>
    </source>
</evidence>
<dbReference type="OrthoDB" id="103620at2157"/>
<protein>
    <submittedName>
        <fullName evidence="1">Uncharacterized protein</fullName>
    </submittedName>
</protein>
<dbReference type="Proteomes" id="UP000002727">
    <property type="component" value="Chromosome"/>
</dbReference>
<sequence length="242" mass="27988">MLSTGIKKFDKLIGGGLLEDSVLLIVYDTYSLGWILGAKILKNRMDMGDFGVIINTVLPLSALNMELNFAGIDIYHEGERENLGVIDIFASYNQLRYPYRYVRTLPNSDVSTFIPKYVAAYRQLLREYVKDRRPVGLVVTSDGFGFLMGERTSIRLNQKIFALKETARITENRKRPINIWLLNKDRVSKRYMSWLALYSQYIVEFRSGDLKYEEMIIRKSPLPDFEPGAYKFRIKGGKIRIS</sequence>
<dbReference type="KEGG" id="ton:TON_1693"/>